<dbReference type="Proteomes" id="UP000324800">
    <property type="component" value="Unassembled WGS sequence"/>
</dbReference>
<dbReference type="Pfam" id="PF10433">
    <property type="entry name" value="Beta-prop_RSE1_1st"/>
    <property type="match status" value="1"/>
</dbReference>
<dbReference type="EMBL" id="SNRW01007370">
    <property type="protein sequence ID" value="KAA6381356.1"/>
    <property type="molecule type" value="Genomic_DNA"/>
</dbReference>
<accession>A0A5J4VGA3</accession>
<evidence type="ECO:0000259" key="1">
    <source>
        <dbReference type="Pfam" id="PF10433"/>
    </source>
</evidence>
<dbReference type="InterPro" id="IPR015943">
    <property type="entry name" value="WD40/YVTN_repeat-like_dom_sf"/>
</dbReference>
<comment type="caution">
    <text evidence="2">The sequence shown here is derived from an EMBL/GenBank/DDBJ whole genome shotgun (WGS) entry which is preliminary data.</text>
</comment>
<sequence length="123" mass="13969">MSQTAASTPNIQIHRKDVLELEPLSLPGEITSAVAGKFLNRKQNTLILAKWTFISIFNHDAETGNFHLFDHKNCFRQIFSIHTVPQINSLDCLLVVSVNGEWLFLQWHENEFFPIACGSIMDA</sequence>
<feature type="non-terminal residue" evidence="2">
    <location>
        <position position="123"/>
    </location>
</feature>
<dbReference type="AlphaFoldDB" id="A0A5J4VGA3"/>
<organism evidence="2 3">
    <name type="scientific">Streblomastix strix</name>
    <dbReference type="NCBI Taxonomy" id="222440"/>
    <lineage>
        <taxon>Eukaryota</taxon>
        <taxon>Metamonada</taxon>
        <taxon>Preaxostyla</taxon>
        <taxon>Oxymonadida</taxon>
        <taxon>Streblomastigidae</taxon>
        <taxon>Streblomastix</taxon>
    </lineage>
</organism>
<protein>
    <recommendedName>
        <fullName evidence="1">RSE1/DDB1/CPSF1 first beta-propeller domain-containing protein</fullName>
    </recommendedName>
</protein>
<evidence type="ECO:0000313" key="3">
    <source>
        <dbReference type="Proteomes" id="UP000324800"/>
    </source>
</evidence>
<gene>
    <name evidence="2" type="ORF">EZS28_023118</name>
</gene>
<dbReference type="Gene3D" id="2.130.10.10">
    <property type="entry name" value="YVTN repeat-like/Quinoprotein amine dehydrogenase"/>
    <property type="match status" value="1"/>
</dbReference>
<dbReference type="InterPro" id="IPR018846">
    <property type="entry name" value="Beta-prop_RSE1/DDB1/CPSF1_1st"/>
</dbReference>
<reference evidence="2 3" key="1">
    <citation type="submission" date="2019-03" db="EMBL/GenBank/DDBJ databases">
        <title>Single cell metagenomics reveals metabolic interactions within the superorganism composed of flagellate Streblomastix strix and complex community of Bacteroidetes bacteria on its surface.</title>
        <authorList>
            <person name="Treitli S.C."/>
            <person name="Kolisko M."/>
            <person name="Husnik F."/>
            <person name="Keeling P."/>
            <person name="Hampl V."/>
        </authorList>
    </citation>
    <scope>NUCLEOTIDE SEQUENCE [LARGE SCALE GENOMIC DNA]</scope>
    <source>
        <strain evidence="2">ST1C</strain>
    </source>
</reference>
<feature type="domain" description="RSE1/DDB1/CPSF1 first beta-propeller" evidence="1">
    <location>
        <begin position="30"/>
        <end position="110"/>
    </location>
</feature>
<evidence type="ECO:0000313" key="2">
    <source>
        <dbReference type="EMBL" id="KAA6381356.1"/>
    </source>
</evidence>
<name>A0A5J4VGA3_9EUKA</name>
<proteinExistence type="predicted"/>